<keyword evidence="1" id="KW-1133">Transmembrane helix</keyword>
<feature type="domain" description="TPM" evidence="2">
    <location>
        <begin position="42"/>
        <end position="165"/>
    </location>
</feature>
<comment type="caution">
    <text evidence="3">The sequence shown here is derived from an EMBL/GenBank/DDBJ whole genome shotgun (WGS) entry which is preliminary data.</text>
</comment>
<keyword evidence="4" id="KW-1185">Reference proteome</keyword>
<evidence type="ECO:0000256" key="1">
    <source>
        <dbReference type="SAM" id="Phobius"/>
    </source>
</evidence>
<evidence type="ECO:0000313" key="3">
    <source>
        <dbReference type="EMBL" id="MFD0914181.1"/>
    </source>
</evidence>
<sequence length="292" mass="29899">MAVTAIVSGWLRTLVTLVLLLAGLSAHAGNELVEIPPLTSAVTDLTQTLSAEEQTALNEKLTQFSQQTGSQIAVLLVPSSQPEDIAQFGIRLADAWKIGREKQDDGVIVIVAKQDRKMRIEVGYGLEGAIPDVVAKRIIAEQLSPAFKQGQFYQGLHVATDTLIKLIQGEQLPAPAQRQPATAQQGFMHWLPILMFAAIIGGAILRGMFGAFFGSAATGGALAVLAGFLGAGLLVMGLVGLAAFIFTLAMGGGQGGLPIGGFPGGFGGGGGGRDIFSGGGGGFGGGGASGDW</sequence>
<feature type="transmembrane region" description="Helical" evidence="1">
    <location>
        <begin position="187"/>
        <end position="209"/>
    </location>
</feature>
<reference evidence="4" key="1">
    <citation type="journal article" date="2019" name="Int. J. Syst. Evol. Microbiol.">
        <title>The Global Catalogue of Microorganisms (GCM) 10K type strain sequencing project: providing services to taxonomists for standard genome sequencing and annotation.</title>
        <authorList>
            <consortium name="The Broad Institute Genomics Platform"/>
            <consortium name="The Broad Institute Genome Sequencing Center for Infectious Disease"/>
            <person name="Wu L."/>
            <person name="Ma J."/>
        </authorList>
    </citation>
    <scope>NUCLEOTIDE SEQUENCE [LARGE SCALE GENOMIC DNA]</scope>
    <source>
        <strain evidence="4">CCUG 58412</strain>
    </source>
</reference>
<dbReference type="RefSeq" id="WP_379057758.1">
    <property type="nucleotide sequence ID" value="NZ_JBHTKB010000002.1"/>
</dbReference>
<gene>
    <name evidence="3" type="ORF">ACFQ1Z_11525</name>
</gene>
<accession>A0ABW3F6Y6</accession>
<dbReference type="Pfam" id="PF04536">
    <property type="entry name" value="TPM_phosphatase"/>
    <property type="match status" value="1"/>
</dbReference>
<dbReference type="PANTHER" id="PTHR30373">
    <property type="entry name" value="UPF0603 PROTEIN YGCG"/>
    <property type="match status" value="1"/>
</dbReference>
<organism evidence="3 4">
    <name type="scientific">Methylophilus luteus</name>
    <dbReference type="NCBI Taxonomy" id="640108"/>
    <lineage>
        <taxon>Bacteria</taxon>
        <taxon>Pseudomonadati</taxon>
        <taxon>Pseudomonadota</taxon>
        <taxon>Betaproteobacteria</taxon>
        <taxon>Nitrosomonadales</taxon>
        <taxon>Methylophilaceae</taxon>
        <taxon>Methylophilus</taxon>
    </lineage>
</organism>
<dbReference type="InterPro" id="IPR007621">
    <property type="entry name" value="TPM_dom"/>
</dbReference>
<dbReference type="Gene3D" id="3.10.310.50">
    <property type="match status" value="1"/>
</dbReference>
<dbReference type="Proteomes" id="UP001597128">
    <property type="component" value="Unassembled WGS sequence"/>
</dbReference>
<dbReference type="EMBL" id="JBHTKB010000002">
    <property type="protein sequence ID" value="MFD0914181.1"/>
    <property type="molecule type" value="Genomic_DNA"/>
</dbReference>
<proteinExistence type="predicted"/>
<evidence type="ECO:0000259" key="2">
    <source>
        <dbReference type="Pfam" id="PF04536"/>
    </source>
</evidence>
<keyword evidence="1" id="KW-0812">Transmembrane</keyword>
<dbReference type="PANTHER" id="PTHR30373:SF2">
    <property type="entry name" value="UPF0603 PROTEIN YGCG"/>
    <property type="match status" value="1"/>
</dbReference>
<protein>
    <submittedName>
        <fullName evidence="3">TPM domain-containing protein</fullName>
    </submittedName>
</protein>
<name>A0ABW3F6Y6_9PROT</name>
<evidence type="ECO:0000313" key="4">
    <source>
        <dbReference type="Proteomes" id="UP001597128"/>
    </source>
</evidence>
<feature type="transmembrane region" description="Helical" evidence="1">
    <location>
        <begin position="221"/>
        <end position="249"/>
    </location>
</feature>
<keyword evidence="1" id="KW-0472">Membrane</keyword>